<name>A0A6G1FX42_9PEZI</name>
<dbReference type="AlphaFoldDB" id="A0A6G1FX42"/>
<proteinExistence type="predicted"/>
<keyword evidence="3" id="KW-1185">Reference proteome</keyword>
<dbReference type="Proteomes" id="UP000504638">
    <property type="component" value="Unplaced"/>
</dbReference>
<feature type="compositionally biased region" description="Polar residues" evidence="1">
    <location>
        <begin position="28"/>
        <end position="42"/>
    </location>
</feature>
<accession>A0A6G1FX42</accession>
<dbReference type="RefSeq" id="XP_033531820.1">
    <property type="nucleotide sequence ID" value="XM_033677663.1"/>
</dbReference>
<evidence type="ECO:0000256" key="1">
    <source>
        <dbReference type="SAM" id="MobiDB-lite"/>
    </source>
</evidence>
<reference evidence="2 4" key="1">
    <citation type="submission" date="2020-01" db="EMBL/GenBank/DDBJ databases">
        <authorList>
            <consortium name="DOE Joint Genome Institute"/>
            <person name="Haridas S."/>
            <person name="Albert R."/>
            <person name="Binder M."/>
            <person name="Bloem J."/>
            <person name="Labutti K."/>
            <person name="Salamov A."/>
            <person name="Andreopoulos B."/>
            <person name="Baker S.E."/>
            <person name="Barry K."/>
            <person name="Bills G."/>
            <person name="Bluhm B.H."/>
            <person name="Cannon C."/>
            <person name="Castanera R."/>
            <person name="Culley D.E."/>
            <person name="Daum C."/>
            <person name="Ezra D."/>
            <person name="Gonzalez J.B."/>
            <person name="Henrissat B."/>
            <person name="Kuo A."/>
            <person name="Liang C."/>
            <person name="Lipzen A."/>
            <person name="Lutzoni F."/>
            <person name="Magnuson J."/>
            <person name="Mondo S."/>
            <person name="Nolan M."/>
            <person name="Ohm R."/>
            <person name="Pangilinan J."/>
            <person name="Park H.-J."/>
            <person name="Ramirez L."/>
            <person name="Alfaro M."/>
            <person name="Sun H."/>
            <person name="Tritt A."/>
            <person name="Yoshinaga Y."/>
            <person name="Zwiers L.-H."/>
            <person name="Turgeon B.G."/>
            <person name="Goodwin S.B."/>
            <person name="Spatafora J.W."/>
            <person name="Crous P.W."/>
            <person name="Grigoriev I.V."/>
        </authorList>
    </citation>
    <scope>NUCLEOTIDE SEQUENCE</scope>
    <source>
        <strain evidence="2 4">CBS 781.70</strain>
    </source>
</reference>
<evidence type="ECO:0000313" key="4">
    <source>
        <dbReference type="RefSeq" id="XP_033531820.1"/>
    </source>
</evidence>
<feature type="compositionally biased region" description="Basic and acidic residues" evidence="1">
    <location>
        <begin position="80"/>
        <end position="97"/>
    </location>
</feature>
<dbReference type="OrthoDB" id="4158841at2759"/>
<sequence length="272" mass="29616">MSSGKAPLGRTPSQRLPAPSLFVGPPSRNASATSLLSPQVTASGRVPLIRQRSHTATRKGAPGGGEAEAGPSTLQKAYPRRQDPEAHLEQRRNERTDAAWAELQNTLEEVELCAMNETHIFGPNHAKALDDLRTAQLALAQAWAKGEIEDESEATTKDTSGNVPECSNALDQEADRKGAGPSQEKDAGRNRSSSLEEETENDILLARKRREANDRHFKKVNTGVLDVVAKLGEVSKAMKEVEIESREIWGEGESLDMNSVNASEREAYRKPS</sequence>
<protein>
    <submittedName>
        <fullName evidence="2 4">Uncharacterized protein</fullName>
    </submittedName>
</protein>
<feature type="compositionally biased region" description="Basic and acidic residues" evidence="1">
    <location>
        <begin position="263"/>
        <end position="272"/>
    </location>
</feature>
<dbReference type="Pfam" id="PF17242">
    <property type="entry name" value="DUF5315"/>
    <property type="match status" value="1"/>
</dbReference>
<evidence type="ECO:0000313" key="2">
    <source>
        <dbReference type="EMBL" id="KAF1810189.1"/>
    </source>
</evidence>
<feature type="region of interest" description="Disordered" evidence="1">
    <location>
        <begin position="1"/>
        <end position="97"/>
    </location>
</feature>
<gene>
    <name evidence="2 4" type="ORF">P152DRAFT_440327</name>
</gene>
<dbReference type="GeneID" id="54418233"/>
<feature type="region of interest" description="Disordered" evidence="1">
    <location>
        <begin position="147"/>
        <end position="212"/>
    </location>
</feature>
<reference evidence="4" key="2">
    <citation type="submission" date="2020-04" db="EMBL/GenBank/DDBJ databases">
        <authorList>
            <consortium name="NCBI Genome Project"/>
        </authorList>
    </citation>
    <scope>NUCLEOTIDE SEQUENCE</scope>
    <source>
        <strain evidence="4">CBS 781.70</strain>
    </source>
</reference>
<organism evidence="2">
    <name type="scientific">Eremomyces bilateralis CBS 781.70</name>
    <dbReference type="NCBI Taxonomy" id="1392243"/>
    <lineage>
        <taxon>Eukaryota</taxon>
        <taxon>Fungi</taxon>
        <taxon>Dikarya</taxon>
        <taxon>Ascomycota</taxon>
        <taxon>Pezizomycotina</taxon>
        <taxon>Dothideomycetes</taxon>
        <taxon>Dothideomycetes incertae sedis</taxon>
        <taxon>Eremomycetales</taxon>
        <taxon>Eremomycetaceae</taxon>
        <taxon>Eremomyces</taxon>
    </lineage>
</organism>
<feature type="compositionally biased region" description="Basic and acidic residues" evidence="1">
    <location>
        <begin position="173"/>
        <end position="189"/>
    </location>
</feature>
<feature type="region of interest" description="Disordered" evidence="1">
    <location>
        <begin position="250"/>
        <end position="272"/>
    </location>
</feature>
<reference evidence="4" key="3">
    <citation type="submission" date="2025-04" db="UniProtKB">
        <authorList>
            <consortium name="RefSeq"/>
        </authorList>
    </citation>
    <scope>IDENTIFICATION</scope>
    <source>
        <strain evidence="4">CBS 781.70</strain>
    </source>
</reference>
<evidence type="ECO:0000313" key="3">
    <source>
        <dbReference type="Proteomes" id="UP000504638"/>
    </source>
</evidence>
<dbReference type="EMBL" id="ML975167">
    <property type="protein sequence ID" value="KAF1810189.1"/>
    <property type="molecule type" value="Genomic_DNA"/>
</dbReference>